<organism evidence="2 3">
    <name type="scientific">Elysia crispata</name>
    <name type="common">lettuce slug</name>
    <dbReference type="NCBI Taxonomy" id="231223"/>
    <lineage>
        <taxon>Eukaryota</taxon>
        <taxon>Metazoa</taxon>
        <taxon>Spiralia</taxon>
        <taxon>Lophotrochozoa</taxon>
        <taxon>Mollusca</taxon>
        <taxon>Gastropoda</taxon>
        <taxon>Heterobranchia</taxon>
        <taxon>Euthyneura</taxon>
        <taxon>Panpulmonata</taxon>
        <taxon>Sacoglossa</taxon>
        <taxon>Placobranchoidea</taxon>
        <taxon>Plakobranchidae</taxon>
        <taxon>Elysia</taxon>
    </lineage>
</organism>
<evidence type="ECO:0000313" key="2">
    <source>
        <dbReference type="EMBL" id="KAK3770151.1"/>
    </source>
</evidence>
<reference evidence="2" key="1">
    <citation type="journal article" date="2023" name="G3 (Bethesda)">
        <title>A reference genome for the long-term kleptoplast-retaining sea slug Elysia crispata morphotype clarki.</title>
        <authorList>
            <person name="Eastman K.E."/>
            <person name="Pendleton A.L."/>
            <person name="Shaikh M.A."/>
            <person name="Suttiyut T."/>
            <person name="Ogas R."/>
            <person name="Tomko P."/>
            <person name="Gavelis G."/>
            <person name="Widhalm J.R."/>
            <person name="Wisecaver J.H."/>
        </authorList>
    </citation>
    <scope>NUCLEOTIDE SEQUENCE</scope>
    <source>
        <strain evidence="2">ECLA1</strain>
    </source>
</reference>
<keyword evidence="1" id="KW-0812">Transmembrane</keyword>
<dbReference type="Proteomes" id="UP001283361">
    <property type="component" value="Unassembled WGS sequence"/>
</dbReference>
<evidence type="ECO:0000313" key="3">
    <source>
        <dbReference type="Proteomes" id="UP001283361"/>
    </source>
</evidence>
<keyword evidence="1" id="KW-1133">Transmembrane helix</keyword>
<evidence type="ECO:0000256" key="1">
    <source>
        <dbReference type="SAM" id="Phobius"/>
    </source>
</evidence>
<accession>A0AAE0ZJM3</accession>
<protein>
    <submittedName>
        <fullName evidence="2">Uncharacterized protein</fullName>
    </submittedName>
</protein>
<keyword evidence="3" id="KW-1185">Reference proteome</keyword>
<sequence>MILHVTHITDTRRRDSTSLTGRTCLKWERLDTSHSSRLERKQTSSREYTVSIKFHGGNLVKTDSNSRKMLFVTARPRLLLLLACAVTPAPMLGMTQFTIPRLREMARQSSTALDYIMGVVLMNLPRELMSRIRTKLSLRRRLVADSCEARAT</sequence>
<proteinExistence type="predicted"/>
<name>A0AAE0ZJM3_9GAST</name>
<dbReference type="EMBL" id="JAWDGP010003865">
    <property type="protein sequence ID" value="KAK3770151.1"/>
    <property type="molecule type" value="Genomic_DNA"/>
</dbReference>
<feature type="transmembrane region" description="Helical" evidence="1">
    <location>
        <begin position="78"/>
        <end position="99"/>
    </location>
</feature>
<keyword evidence="1" id="KW-0472">Membrane</keyword>
<gene>
    <name evidence="2" type="ORF">RRG08_038664</name>
</gene>
<dbReference type="AlphaFoldDB" id="A0AAE0ZJM3"/>
<comment type="caution">
    <text evidence="2">The sequence shown here is derived from an EMBL/GenBank/DDBJ whole genome shotgun (WGS) entry which is preliminary data.</text>
</comment>